<dbReference type="SMART" id="SM00054">
    <property type="entry name" value="EFh"/>
    <property type="match status" value="1"/>
</dbReference>
<dbReference type="EMBL" id="CAJNIZ010000736">
    <property type="protein sequence ID" value="CAE7173650.1"/>
    <property type="molecule type" value="Genomic_DNA"/>
</dbReference>
<dbReference type="AlphaFoldDB" id="A0A812IS31"/>
<dbReference type="InterPro" id="IPR018247">
    <property type="entry name" value="EF_Hand_1_Ca_BS"/>
</dbReference>
<dbReference type="OrthoDB" id="432050at2759"/>
<gene>
    <name evidence="3" type="primary">TONSL</name>
    <name evidence="3" type="ORF">SPIL2461_LOCUS812</name>
</gene>
<dbReference type="GO" id="GO:0005509">
    <property type="term" value="F:calcium ion binding"/>
    <property type="evidence" value="ECO:0007669"/>
    <property type="project" value="InterPro"/>
</dbReference>
<accession>A0A812IS31</accession>
<proteinExistence type="predicted"/>
<dbReference type="PROSITE" id="PS00018">
    <property type="entry name" value="EF_HAND_1"/>
    <property type="match status" value="2"/>
</dbReference>
<keyword evidence="4" id="KW-1185">Reference proteome</keyword>
<dbReference type="Gene3D" id="1.10.238.10">
    <property type="entry name" value="EF-hand"/>
    <property type="match status" value="1"/>
</dbReference>
<reference evidence="3" key="1">
    <citation type="submission" date="2021-02" db="EMBL/GenBank/DDBJ databases">
        <authorList>
            <person name="Dougan E. K."/>
            <person name="Rhodes N."/>
            <person name="Thang M."/>
            <person name="Chan C."/>
        </authorList>
    </citation>
    <scope>NUCLEOTIDE SEQUENCE</scope>
</reference>
<sequence>MGLPRSWETFSQIPIHGTVYISYKCAPEDRNFKVRRSYLEVYSNWPCGVQEEEVLWWASTNEVPVDVMEFLEFVIERYDNVYEAFDDIKSTRNTQVLNLRDFEEGLKRVKCKKFKGRREVEKITGIFRYLDPSGEGQVTRSEWGILELCHKEMVYSIQEFVHFCNRSFGNDLNAAWAVFDVNGDNFISEAEWVSVARSFSYFGPTLPIFRFLDRDDEAGLGWGDRM</sequence>
<dbReference type="InterPro" id="IPR011992">
    <property type="entry name" value="EF-hand-dom_pair"/>
</dbReference>
<organism evidence="3 4">
    <name type="scientific">Symbiodinium pilosum</name>
    <name type="common">Dinoflagellate</name>
    <dbReference type="NCBI Taxonomy" id="2952"/>
    <lineage>
        <taxon>Eukaryota</taxon>
        <taxon>Sar</taxon>
        <taxon>Alveolata</taxon>
        <taxon>Dinophyceae</taxon>
        <taxon>Suessiales</taxon>
        <taxon>Symbiodiniaceae</taxon>
        <taxon>Symbiodinium</taxon>
    </lineage>
</organism>
<dbReference type="PROSITE" id="PS50222">
    <property type="entry name" value="EF_HAND_2"/>
    <property type="match status" value="1"/>
</dbReference>
<dbReference type="InterPro" id="IPR002048">
    <property type="entry name" value="EF_hand_dom"/>
</dbReference>
<evidence type="ECO:0000313" key="4">
    <source>
        <dbReference type="Proteomes" id="UP000649617"/>
    </source>
</evidence>
<evidence type="ECO:0000313" key="3">
    <source>
        <dbReference type="EMBL" id="CAE7173650.1"/>
    </source>
</evidence>
<evidence type="ECO:0000256" key="1">
    <source>
        <dbReference type="ARBA" id="ARBA00022837"/>
    </source>
</evidence>
<name>A0A812IS31_SYMPI</name>
<evidence type="ECO:0000259" key="2">
    <source>
        <dbReference type="PROSITE" id="PS50222"/>
    </source>
</evidence>
<keyword evidence="1" id="KW-0106">Calcium</keyword>
<feature type="domain" description="EF-hand" evidence="2">
    <location>
        <begin position="167"/>
        <end position="202"/>
    </location>
</feature>
<dbReference type="SUPFAM" id="SSF47473">
    <property type="entry name" value="EF-hand"/>
    <property type="match status" value="1"/>
</dbReference>
<dbReference type="Proteomes" id="UP000649617">
    <property type="component" value="Unassembled WGS sequence"/>
</dbReference>
<comment type="caution">
    <text evidence="3">The sequence shown here is derived from an EMBL/GenBank/DDBJ whole genome shotgun (WGS) entry which is preliminary data.</text>
</comment>
<protein>
    <submittedName>
        <fullName evidence="3">TONSL protein</fullName>
    </submittedName>
</protein>